<dbReference type="InterPro" id="IPR023214">
    <property type="entry name" value="HAD_sf"/>
</dbReference>
<evidence type="ECO:0000313" key="4">
    <source>
        <dbReference type="EMBL" id="MFC3852535.1"/>
    </source>
</evidence>
<protein>
    <submittedName>
        <fullName evidence="4">HAD-IIB family hydrolase</fullName>
    </submittedName>
</protein>
<keyword evidence="1" id="KW-0479">Metal-binding</keyword>
<dbReference type="NCBIfam" id="TIGR01484">
    <property type="entry name" value="HAD-SF-IIB"/>
    <property type="match status" value="1"/>
</dbReference>
<dbReference type="EMBL" id="JBHRYR010000002">
    <property type="protein sequence ID" value="MFC3852535.1"/>
    <property type="molecule type" value="Genomic_DNA"/>
</dbReference>
<dbReference type="Gene3D" id="3.30.980.20">
    <property type="entry name" value="Putative mannosyl-3-phosphoglycerate phosphatase, domain 2"/>
    <property type="match status" value="1"/>
</dbReference>
<dbReference type="InterPro" id="IPR006379">
    <property type="entry name" value="HAD-SF_hydro_IIB"/>
</dbReference>
<dbReference type="SFLD" id="SFLDG01142">
    <property type="entry name" value="C2.B.2:_Mannosyl-3-phosphoglyc"/>
    <property type="match status" value="1"/>
</dbReference>
<reference evidence="5" key="1">
    <citation type="journal article" date="2019" name="Int. J. Syst. Evol. Microbiol.">
        <title>The Global Catalogue of Microorganisms (GCM) 10K type strain sequencing project: providing services to taxonomists for standard genome sequencing and annotation.</title>
        <authorList>
            <consortium name="The Broad Institute Genomics Platform"/>
            <consortium name="The Broad Institute Genome Sequencing Center for Infectious Disease"/>
            <person name="Wu L."/>
            <person name="Ma J."/>
        </authorList>
    </citation>
    <scope>NUCLEOTIDE SEQUENCE [LARGE SCALE GENOMIC DNA]</scope>
    <source>
        <strain evidence="5">IBRC 10765</strain>
    </source>
</reference>
<dbReference type="InterPro" id="IPR036412">
    <property type="entry name" value="HAD-like_sf"/>
</dbReference>
<name>A0ABV7ZWI5_9GAMM</name>
<dbReference type="Proteomes" id="UP001595617">
    <property type="component" value="Unassembled WGS sequence"/>
</dbReference>
<dbReference type="SUPFAM" id="SSF56784">
    <property type="entry name" value="HAD-like"/>
    <property type="match status" value="1"/>
</dbReference>
<accession>A0ABV7ZWI5</accession>
<dbReference type="GO" id="GO:0016787">
    <property type="term" value="F:hydrolase activity"/>
    <property type="evidence" value="ECO:0007669"/>
    <property type="project" value="UniProtKB-KW"/>
</dbReference>
<dbReference type="NCBIfam" id="TIGR01486">
    <property type="entry name" value="HAD-SF-IIB-MPGP"/>
    <property type="match status" value="1"/>
</dbReference>
<organism evidence="4 5">
    <name type="scientific">Saccharospirillum mangrovi</name>
    <dbReference type="NCBI Taxonomy" id="2161747"/>
    <lineage>
        <taxon>Bacteria</taxon>
        <taxon>Pseudomonadati</taxon>
        <taxon>Pseudomonadota</taxon>
        <taxon>Gammaproteobacteria</taxon>
        <taxon>Oceanospirillales</taxon>
        <taxon>Saccharospirillaceae</taxon>
        <taxon>Saccharospirillum</taxon>
    </lineage>
</organism>
<gene>
    <name evidence="4" type="ORF">ACFOOG_06785</name>
</gene>
<dbReference type="SFLD" id="SFLDS00003">
    <property type="entry name" value="Haloacid_Dehalogenase"/>
    <property type="match status" value="1"/>
</dbReference>
<evidence type="ECO:0000256" key="1">
    <source>
        <dbReference type="ARBA" id="ARBA00022723"/>
    </source>
</evidence>
<sequence>MEQHEPTHPWRIYTDLDGSLLDHHTYDWLPAKPWLDRLTAQGIPLIPNTSKTAAEVAVWLTELKVDGYAVVENGGMVLLPNTHVYWHTHLPHWTGREVSGVLLGRSYDALCAWLDDVRRGHGFDFRGFHDVDPGTIVQWTSLSPDEAVRAQQRQSSEPLLWEGSRSSLQQFITLAQAADLQVQQGGRFLHISDHTTKATGMAWLEALWGTAARTLALGDGGNDIPMLEAADRAVAICNAKGTHVNVQQPYVYFTQHAGPEGWSEGLSYWLSSEEQQHG</sequence>
<dbReference type="RefSeq" id="WP_380694758.1">
    <property type="nucleotide sequence ID" value="NZ_JBHRYR010000002.1"/>
</dbReference>
<keyword evidence="2 4" id="KW-0378">Hydrolase</keyword>
<comment type="caution">
    <text evidence="4">The sequence shown here is derived from an EMBL/GenBank/DDBJ whole genome shotgun (WGS) entry which is preliminary data.</text>
</comment>
<keyword evidence="3" id="KW-0460">Magnesium</keyword>
<proteinExistence type="predicted"/>
<dbReference type="PANTHER" id="PTHR10000">
    <property type="entry name" value="PHOSPHOSERINE PHOSPHATASE"/>
    <property type="match status" value="1"/>
</dbReference>
<dbReference type="SFLD" id="SFLDG01140">
    <property type="entry name" value="C2.B:_Phosphomannomutase_and_P"/>
    <property type="match status" value="1"/>
</dbReference>
<dbReference type="Gene3D" id="3.40.50.1000">
    <property type="entry name" value="HAD superfamily/HAD-like"/>
    <property type="match status" value="1"/>
</dbReference>
<evidence type="ECO:0000256" key="3">
    <source>
        <dbReference type="ARBA" id="ARBA00022842"/>
    </source>
</evidence>
<evidence type="ECO:0000256" key="2">
    <source>
        <dbReference type="ARBA" id="ARBA00022801"/>
    </source>
</evidence>
<evidence type="ECO:0000313" key="5">
    <source>
        <dbReference type="Proteomes" id="UP001595617"/>
    </source>
</evidence>
<dbReference type="PANTHER" id="PTHR10000:SF8">
    <property type="entry name" value="HAD SUPERFAMILY HYDROLASE-LIKE, TYPE 3"/>
    <property type="match status" value="1"/>
</dbReference>
<keyword evidence="5" id="KW-1185">Reference proteome</keyword>
<dbReference type="Pfam" id="PF08282">
    <property type="entry name" value="Hydrolase_3"/>
    <property type="match status" value="1"/>
</dbReference>
<dbReference type="InterPro" id="IPR006381">
    <property type="entry name" value="HAD-SF-IIB-MPGP"/>
</dbReference>